<protein>
    <recommendedName>
        <fullName evidence="3">Lipoprotein</fullName>
    </recommendedName>
</protein>
<evidence type="ECO:0008006" key="3">
    <source>
        <dbReference type="Google" id="ProtNLM"/>
    </source>
</evidence>
<sequence length="342" mass="41226">MKKSLLFIPLLSSLATLPLLIASKCKQEETQEQKDEKLTKKYEKEYIDKQRYVFDDFEQFKMRDEYFYLIKNPTFNDVWNDYANRNIKSYALTDKFFEDFNKWYEDFQWKFKIFKRIMNKYAANEIIKYQNPNNGMDPINLYYVKEVKFDFSRKMGSQNYALRMGRSDFSVFLKLFNIPNLNLNASPILPDWTMLTEINLNKTYYSKINITSNYGLIFREELNKIREIFSIPKPYYKNDHFITHPAGKDDFQGEDRIPRIEFYTFRGLRDESADNEILNLRYKTSFDKGWKDIDVDYLKEYGNYDTFKFKSYRVKIVEYDPKKPLDATPSKVDDFVLSEHGL</sequence>
<name>A0A448ZZ08_METSV</name>
<keyword evidence="2" id="KW-0614">Plasmid</keyword>
<dbReference type="AlphaFoldDB" id="A0A448ZZ08"/>
<feature type="chain" id="PRO_5019558165" description="Lipoprotein" evidence="1">
    <location>
        <begin position="22"/>
        <end position="342"/>
    </location>
</feature>
<accession>A0A448ZZ08</accession>
<evidence type="ECO:0000313" key="2">
    <source>
        <dbReference type="EMBL" id="VEU56519.1"/>
    </source>
</evidence>
<reference evidence="2" key="1">
    <citation type="submission" date="2019-01" db="EMBL/GenBank/DDBJ databases">
        <authorList>
            <consortium name="Pathogen Informatics"/>
        </authorList>
    </citation>
    <scope>NUCLEOTIDE SEQUENCE [LARGE SCALE GENOMIC DNA]</scope>
    <source>
        <strain evidence="2">NCTC10113</strain>
    </source>
</reference>
<feature type="signal peptide" evidence="1">
    <location>
        <begin position="1"/>
        <end position="21"/>
    </location>
</feature>
<keyword evidence="1" id="KW-0732">Signal</keyword>
<dbReference type="EMBL" id="LR214939">
    <property type="protein sequence ID" value="VEU56519.1"/>
    <property type="molecule type" value="Genomic_DNA"/>
</dbReference>
<dbReference type="RefSeq" id="WP_129619916.1">
    <property type="nucleotide sequence ID" value="NZ_LR214938.2"/>
</dbReference>
<proteinExistence type="predicted"/>
<evidence type="ECO:0000256" key="1">
    <source>
        <dbReference type="SAM" id="SignalP"/>
    </source>
</evidence>
<organism evidence="2">
    <name type="scientific">Metamycoplasma salivarium</name>
    <name type="common">Mycoplasma salivarium</name>
    <dbReference type="NCBI Taxonomy" id="2124"/>
    <lineage>
        <taxon>Bacteria</taxon>
        <taxon>Bacillati</taxon>
        <taxon>Mycoplasmatota</taxon>
        <taxon>Mycoplasmoidales</taxon>
        <taxon>Metamycoplasmataceae</taxon>
        <taxon>Metamycoplasma</taxon>
    </lineage>
</organism>
<geneLocation type="plasmid" evidence="2">
    <name>2</name>
</geneLocation>
<gene>
    <name evidence="2" type="ORF">NCTC10113_01428</name>
</gene>